<evidence type="ECO:0000313" key="2">
    <source>
        <dbReference type="Proteomes" id="UP000006230"/>
    </source>
</evidence>
<keyword evidence="2" id="KW-1185">Reference proteome</keyword>
<proteinExistence type="predicted"/>
<accession>Q0FIA6</accession>
<dbReference type="Proteomes" id="UP000006230">
    <property type="component" value="Unassembled WGS sequence"/>
</dbReference>
<sequence length="42" mass="4205">MLETCSTVIALSDDATEITSAHALTALLLGSMASAGGEHDSL</sequence>
<dbReference type="RefSeq" id="WP_007800137.1">
    <property type="nucleotide sequence ID" value="NZ_DS022276.1"/>
</dbReference>
<protein>
    <submittedName>
        <fullName evidence="1">Uncharacterized protein</fullName>
    </submittedName>
</protein>
<gene>
    <name evidence="1" type="ORF">R2601_23865</name>
</gene>
<dbReference type="AlphaFoldDB" id="Q0FIA6"/>
<evidence type="ECO:0000313" key="1">
    <source>
        <dbReference type="EMBL" id="EAU43910.1"/>
    </source>
</evidence>
<reference evidence="1 2" key="1">
    <citation type="journal article" date="2010" name="J. Bacteriol.">
        <title>Genome sequences of Pelagibaca bermudensis HTCC2601T and Maritimibacter alkaliphilus HTCC2654T, the type strains of two marine Roseobacter genera.</title>
        <authorList>
            <person name="Thrash J.C."/>
            <person name="Cho J.C."/>
            <person name="Ferriera S."/>
            <person name="Johnson J."/>
            <person name="Vergin K.L."/>
            <person name="Giovannoni S.J."/>
        </authorList>
    </citation>
    <scope>NUCLEOTIDE SEQUENCE [LARGE SCALE GENOMIC DNA]</scope>
    <source>
        <strain evidence="2">DSM 26914 / JCM 13377 / KCTC 12554 / HTCC2601</strain>
    </source>
</reference>
<dbReference type="STRING" id="314265.R2601_23865"/>
<dbReference type="HOGENOM" id="CLU_3255419_0_0_5"/>
<name>Q0FIA6_SALBH</name>
<comment type="caution">
    <text evidence="1">The sequence shown here is derived from an EMBL/GenBank/DDBJ whole genome shotgun (WGS) entry which is preliminary data.</text>
</comment>
<dbReference type="EMBL" id="AATQ01000061">
    <property type="protein sequence ID" value="EAU43910.1"/>
    <property type="molecule type" value="Genomic_DNA"/>
</dbReference>
<organism evidence="1 2">
    <name type="scientific">Salipiger bermudensis (strain DSM 26914 / JCM 13377 / KCTC 12554 / HTCC2601)</name>
    <name type="common">Pelagibaca bermudensis</name>
    <dbReference type="NCBI Taxonomy" id="314265"/>
    <lineage>
        <taxon>Bacteria</taxon>
        <taxon>Pseudomonadati</taxon>
        <taxon>Pseudomonadota</taxon>
        <taxon>Alphaproteobacteria</taxon>
        <taxon>Rhodobacterales</taxon>
        <taxon>Roseobacteraceae</taxon>
        <taxon>Salipiger</taxon>
    </lineage>
</organism>